<keyword evidence="2" id="KW-1185">Reference proteome</keyword>
<comment type="caution">
    <text evidence="1">The sequence shown here is derived from an EMBL/GenBank/DDBJ whole genome shotgun (WGS) entry which is preliminary data.</text>
</comment>
<evidence type="ECO:0000313" key="1">
    <source>
        <dbReference type="EMBL" id="KAL0930143.1"/>
    </source>
</evidence>
<evidence type="ECO:0000313" key="2">
    <source>
        <dbReference type="Proteomes" id="UP000805649"/>
    </source>
</evidence>
<dbReference type="Proteomes" id="UP000805649">
    <property type="component" value="Unassembled WGS sequence"/>
</dbReference>
<organism evidence="1 2">
    <name type="scientific">Colletotrichum truncatum</name>
    <name type="common">Anthracnose fungus</name>
    <name type="synonym">Colletotrichum capsici</name>
    <dbReference type="NCBI Taxonomy" id="5467"/>
    <lineage>
        <taxon>Eukaryota</taxon>
        <taxon>Fungi</taxon>
        <taxon>Dikarya</taxon>
        <taxon>Ascomycota</taxon>
        <taxon>Pezizomycotina</taxon>
        <taxon>Sordariomycetes</taxon>
        <taxon>Hypocreomycetidae</taxon>
        <taxon>Glomerellales</taxon>
        <taxon>Glomerellaceae</taxon>
        <taxon>Colletotrichum</taxon>
        <taxon>Colletotrichum truncatum species complex</taxon>
    </lineage>
</organism>
<proteinExistence type="predicted"/>
<keyword evidence="1" id="KW-0645">Protease</keyword>
<dbReference type="EMBL" id="VUJX02000012">
    <property type="protein sequence ID" value="KAL0930143.1"/>
    <property type="molecule type" value="Genomic_DNA"/>
</dbReference>
<gene>
    <name evidence="1" type="ORF">CTRU02_214963</name>
</gene>
<reference evidence="1 2" key="1">
    <citation type="journal article" date="2020" name="Phytopathology">
        <title>Genome Sequence Resources of Colletotrichum truncatum, C. plurivorum, C. musicola, and C. sojae: Four Species Pathogenic to Soybean (Glycine max).</title>
        <authorList>
            <person name="Rogerio F."/>
            <person name="Boufleur T.R."/>
            <person name="Ciampi-Guillardi M."/>
            <person name="Sukno S.A."/>
            <person name="Thon M.R."/>
            <person name="Massola Junior N.S."/>
            <person name="Baroncelli R."/>
        </authorList>
    </citation>
    <scope>NUCLEOTIDE SEQUENCE [LARGE SCALE GENOMIC DNA]</scope>
    <source>
        <strain evidence="1 2">CMES1059</strain>
    </source>
</reference>
<sequence length="723" mass="76704">MTFIRFVTLLFTFVSLCFAQRSLSLRPSISGFSNHTLSRAHTSHHSTTNLVVSVTTPISASGTSSAPASTVTVSNGETIIVPVGVLVVAGPGGGSFITNGLTTPLAAGTSAVSGSGESSSNDDPPDPEKSTDPDDGDTLPTSQASATTSSIEATSATLSATPTSTGPPKYNIWAKEGTSKQDADGFYNTLVGVVGNKDSIESILDEKNIPYLWRTPLTTAQLDKVRADRVVDKAAPDEQVDITDPDAGAAKQRRADVKQDQESGNPIIDLRMLSTPPQGTLSDFYAYDDTAGKGITIYALDTGPFGFEHSELKAPDPTVTRENINVMNHPYAFTPDSNHGTCVISKIVGKTVGVAKRANLITVRMDTTPGEFDLVKAWQTIRNDIEKKGLHGKAVVTTSIVTYPTKKPEYNKQLATDLLKVLRSILAADVPIVCSAGNDADKKGGSVTPNTLPSVLAKYLPSIIVVGAATLDGRMTSFSQRGDLLSTWAVGEDIQCADYESLTGLYTDSGTSYAAPQIAGLAAYLMSNPEFSDEFKKGSVAKNMQELIKTYSHPRGTTFMHPDIAWNGYYPDCSTLRRLKRSSWSAAQRRQAAAACSRQILSMSTQPASPTTQASVHPNNGGVTTTTRTSIASTATAAVQCNLCGQQNESTLEQQVGCSGVDYVRALCEDDPNCKSWSFGKEDRGSGSVSVCNLYDLTAAKAVAGAPEDVINQCPFKYSDKGC</sequence>
<accession>A0ACC3YE56</accession>
<name>A0ACC3YE56_COLTU</name>
<keyword evidence="1" id="KW-0378">Hydrolase</keyword>
<protein>
    <submittedName>
        <fullName evidence="1">Alkaline serine protease Alp1</fullName>
    </submittedName>
</protein>